<dbReference type="AlphaFoldDB" id="A0A250DLP6"/>
<dbReference type="SUPFAM" id="SSF57783">
    <property type="entry name" value="Zinc beta-ribbon"/>
    <property type="match status" value="1"/>
</dbReference>
<accession>A0A250DLP6</accession>
<dbReference type="Gene3D" id="3.40.50.300">
    <property type="entry name" value="P-loop containing nucleotide triphosphate hydrolases"/>
    <property type="match status" value="1"/>
</dbReference>
<dbReference type="GO" id="GO:0003697">
    <property type="term" value="F:single-stranded DNA binding"/>
    <property type="evidence" value="ECO:0007669"/>
    <property type="project" value="InterPro"/>
</dbReference>
<dbReference type="CDD" id="cd01029">
    <property type="entry name" value="TOPRIM_primases"/>
    <property type="match status" value="1"/>
</dbReference>
<dbReference type="GO" id="GO:0006260">
    <property type="term" value="P:DNA replication"/>
    <property type="evidence" value="ECO:0007669"/>
    <property type="project" value="InterPro"/>
</dbReference>
<keyword evidence="2" id="KW-0347">Helicase</keyword>
<dbReference type="InterPro" id="IPR027417">
    <property type="entry name" value="P-loop_NTPase"/>
</dbReference>
<dbReference type="Pfam" id="PF13481">
    <property type="entry name" value="AAA_25"/>
    <property type="match status" value="1"/>
</dbReference>
<dbReference type="GO" id="GO:0005524">
    <property type="term" value="F:ATP binding"/>
    <property type="evidence" value="ECO:0007669"/>
    <property type="project" value="InterPro"/>
</dbReference>
<keyword evidence="2" id="KW-0547">Nucleotide-binding</keyword>
<dbReference type="PROSITE" id="PS51199">
    <property type="entry name" value="SF4_HELICASE"/>
    <property type="match status" value="1"/>
</dbReference>
<dbReference type="PANTHER" id="PTHR12873:SF0">
    <property type="entry name" value="TWINKLE MTDNA HELICASE"/>
    <property type="match status" value="1"/>
</dbReference>
<dbReference type="InterPro" id="IPR034154">
    <property type="entry name" value="TOPRIM_DnaG/twinkle"/>
</dbReference>
<sequence length="612" mass="69379">MNAGEIKRLLASQAAEIARLLLPNGKQKGSEWKAGNTSGEPGDSLSVCIRGHKAGVWSDFAAGQGGDLIDLWMACRAQSMAEAMKDIKRYLGIRDDFLRPPEKTYRRPESPRAPAAKARAAEWLIGRGLTEETIKAFRIAEQVQHGKTYAVFPFLDERSELVNIKYRNVDEKKDMRQEPGAAPCLFGWHLIDPKARTVAITEGEIDAMTLHQMRVPAMSVNQGAGNHQWIENDWEKLERFDDILICFDNDEAGDKGAAEVINRLGVERCRRVRLNAKDANQWLHDGAEAVDFQHAMEEARPLDPDELRNANDYTAAVEDLFYPPTGAPIDPALYIDKELDWFRFRRAEYTCWTGINGHGKSLMLDQILLGLMVQGERVVVFSGEMGASRHLKRLHKQASGLDRPSREYIRAIGAWFRERLWLFDLVGVAKLDRLLEVFAYAARRYGVRHFVIDSLMMIDVPQDGPGAITKQNEAVQKLVSFKKTHNVHVHLVAHPRKLRDETEAPGKMEVAGAGGIVNGADNVFSIWRAQKDEAPANPNDAEALAKWQEEQDGIDAKLILKKQREDGVQDYTLRLWFDKPSMQYRTSPRRYPLRFVEFSIQDQETPYEHARV</sequence>
<name>A0A250DLP6_9BURK</name>
<organism evidence="2 3">
    <name type="scientific">Variovorax boronicumulans</name>
    <dbReference type="NCBI Taxonomy" id="436515"/>
    <lineage>
        <taxon>Bacteria</taxon>
        <taxon>Pseudomonadati</taxon>
        <taxon>Pseudomonadota</taxon>
        <taxon>Betaproteobacteria</taxon>
        <taxon>Burkholderiales</taxon>
        <taxon>Comamonadaceae</taxon>
        <taxon>Variovorax</taxon>
    </lineage>
</organism>
<reference evidence="2 3" key="1">
    <citation type="submission" date="2017-09" db="EMBL/GenBank/DDBJ databases">
        <title>The diverse metabolic capabilities of V. boronicumulans make it an excellent choice for continued studies on novel biodegradation.</title>
        <authorList>
            <person name="Sun S."/>
        </authorList>
    </citation>
    <scope>NUCLEOTIDE SEQUENCE [LARGE SCALE GENOMIC DNA]</scope>
    <source>
        <strain evidence="2 3">J1</strain>
    </source>
</reference>
<gene>
    <name evidence="2" type="ORF">CKY39_19680</name>
</gene>
<dbReference type="RefSeq" id="WP_095745595.1">
    <property type="nucleotide sequence ID" value="NZ_CP023284.1"/>
</dbReference>
<dbReference type="InterPro" id="IPR027032">
    <property type="entry name" value="Twinkle-like"/>
</dbReference>
<dbReference type="SUPFAM" id="SSF56731">
    <property type="entry name" value="DNA primase core"/>
    <property type="match status" value="1"/>
</dbReference>
<dbReference type="InterPro" id="IPR007694">
    <property type="entry name" value="DNA_helicase_DnaB-like_C"/>
</dbReference>
<protein>
    <submittedName>
        <fullName evidence="2">Bifunctional DNA primase/helicase</fullName>
    </submittedName>
</protein>
<dbReference type="SUPFAM" id="SSF52540">
    <property type="entry name" value="P-loop containing nucleoside triphosphate hydrolases"/>
    <property type="match status" value="1"/>
</dbReference>
<dbReference type="Pfam" id="PF13155">
    <property type="entry name" value="Toprim_2"/>
    <property type="match status" value="1"/>
</dbReference>
<dbReference type="Gene3D" id="3.40.1360.10">
    <property type="match status" value="1"/>
</dbReference>
<proteinExistence type="predicted"/>
<dbReference type="Proteomes" id="UP000217154">
    <property type="component" value="Chromosome"/>
</dbReference>
<dbReference type="EMBL" id="CP023284">
    <property type="protein sequence ID" value="ATA55184.1"/>
    <property type="molecule type" value="Genomic_DNA"/>
</dbReference>
<evidence type="ECO:0000313" key="2">
    <source>
        <dbReference type="EMBL" id="ATA55184.1"/>
    </source>
</evidence>
<keyword evidence="2" id="KW-0378">Hydrolase</keyword>
<evidence type="ECO:0000313" key="3">
    <source>
        <dbReference type="Proteomes" id="UP000217154"/>
    </source>
</evidence>
<dbReference type="GO" id="GO:0043139">
    <property type="term" value="F:5'-3' DNA helicase activity"/>
    <property type="evidence" value="ECO:0007669"/>
    <property type="project" value="InterPro"/>
</dbReference>
<dbReference type="KEGG" id="vbo:CKY39_19680"/>
<feature type="domain" description="SF4 helicase" evidence="1">
    <location>
        <begin position="323"/>
        <end position="591"/>
    </location>
</feature>
<evidence type="ECO:0000259" key="1">
    <source>
        <dbReference type="PROSITE" id="PS51199"/>
    </source>
</evidence>
<keyword evidence="2" id="KW-0067">ATP-binding</keyword>
<dbReference type="PANTHER" id="PTHR12873">
    <property type="entry name" value="T7-LIKE MITOCHONDRIAL DNA HELICASE"/>
    <property type="match status" value="1"/>
</dbReference>